<dbReference type="PANTHER" id="PTHR42837:SF2">
    <property type="entry name" value="MEMBRANE METALLOPROTEASE ARASP2, CHLOROPLASTIC-RELATED"/>
    <property type="match status" value="1"/>
</dbReference>
<dbReference type="InterPro" id="IPR001478">
    <property type="entry name" value="PDZ"/>
</dbReference>
<reference evidence="14" key="1">
    <citation type="journal article" date="2023" name="Int. J. Syst. Evol. Microbiol.">
        <title>Claveliimonas bilis gen. nov., sp. nov., deoxycholic acid-producing bacteria isolated from human faeces, and reclassification of Sellimonas monacensis Zenner et al. 2021 as Claveliimonas monacensis comb. nov.</title>
        <authorList>
            <person name="Hisatomi A."/>
            <person name="Kastawa N.W.E.P.G."/>
            <person name="Song I."/>
            <person name="Ohkuma M."/>
            <person name="Fukiya S."/>
            <person name="Sakamoto M."/>
        </authorList>
    </citation>
    <scope>NUCLEOTIDE SEQUENCE [LARGE SCALE GENOMIC DNA]</scope>
    <source>
        <strain evidence="14">12BBH14</strain>
    </source>
</reference>
<dbReference type="Pfam" id="PF02163">
    <property type="entry name" value="Peptidase_M50"/>
    <property type="match status" value="1"/>
</dbReference>
<name>A0ABM8I6W5_9FIRM</name>
<evidence type="ECO:0000256" key="3">
    <source>
        <dbReference type="ARBA" id="ARBA00007931"/>
    </source>
</evidence>
<dbReference type="CDD" id="cd06163">
    <property type="entry name" value="S2P-M50_PDZ_RseP-like"/>
    <property type="match status" value="1"/>
</dbReference>
<evidence type="ECO:0000256" key="4">
    <source>
        <dbReference type="ARBA" id="ARBA00022670"/>
    </source>
</evidence>
<comment type="similarity">
    <text evidence="3 11">Belongs to the peptidase M50B family.</text>
</comment>
<keyword evidence="7 11" id="KW-0862">Zinc</keyword>
<dbReference type="Proteomes" id="UP001305815">
    <property type="component" value="Chromosome"/>
</dbReference>
<comment type="cofactor">
    <cofactor evidence="1 11">
        <name>Zn(2+)</name>
        <dbReference type="ChEBI" id="CHEBI:29105"/>
    </cofactor>
</comment>
<evidence type="ECO:0000256" key="7">
    <source>
        <dbReference type="ARBA" id="ARBA00022833"/>
    </source>
</evidence>
<dbReference type="InterPro" id="IPR004387">
    <property type="entry name" value="Pept_M50_Zn"/>
</dbReference>
<evidence type="ECO:0000256" key="6">
    <source>
        <dbReference type="ARBA" id="ARBA00022801"/>
    </source>
</evidence>
<dbReference type="InterPro" id="IPR036034">
    <property type="entry name" value="PDZ_sf"/>
</dbReference>
<gene>
    <name evidence="13" type="ORF">Lac1_19280</name>
</gene>
<dbReference type="Gene3D" id="2.30.42.10">
    <property type="match status" value="1"/>
</dbReference>
<evidence type="ECO:0000256" key="1">
    <source>
        <dbReference type="ARBA" id="ARBA00001947"/>
    </source>
</evidence>
<dbReference type="InterPro" id="IPR008915">
    <property type="entry name" value="Peptidase_M50"/>
</dbReference>
<dbReference type="SUPFAM" id="SSF50156">
    <property type="entry name" value="PDZ domain-like"/>
    <property type="match status" value="1"/>
</dbReference>
<evidence type="ECO:0000256" key="2">
    <source>
        <dbReference type="ARBA" id="ARBA00004141"/>
    </source>
</evidence>
<feature type="transmembrane region" description="Helical" evidence="11">
    <location>
        <begin position="317"/>
        <end position="335"/>
    </location>
</feature>
<protein>
    <recommendedName>
        <fullName evidence="11">Zinc metalloprotease</fullName>
        <ecNumber evidence="11">3.4.24.-</ecNumber>
    </recommendedName>
</protein>
<dbReference type="GO" id="GO:0008237">
    <property type="term" value="F:metallopeptidase activity"/>
    <property type="evidence" value="ECO:0007669"/>
    <property type="project" value="UniProtKB-KW"/>
</dbReference>
<dbReference type="PROSITE" id="PS50106">
    <property type="entry name" value="PDZ"/>
    <property type="match status" value="1"/>
</dbReference>
<feature type="transmembrane region" description="Helical" evidence="11">
    <location>
        <begin position="261"/>
        <end position="281"/>
    </location>
</feature>
<keyword evidence="10 11" id="KW-0472">Membrane</keyword>
<dbReference type="Pfam" id="PF17820">
    <property type="entry name" value="PDZ_6"/>
    <property type="match status" value="1"/>
</dbReference>
<dbReference type="RefSeq" id="WP_316264784.1">
    <property type="nucleotide sequence ID" value="NZ_AP027742.1"/>
</dbReference>
<evidence type="ECO:0000313" key="14">
    <source>
        <dbReference type="Proteomes" id="UP001305815"/>
    </source>
</evidence>
<dbReference type="CDD" id="cd23081">
    <property type="entry name" value="cpPDZ_EcRseP-like"/>
    <property type="match status" value="1"/>
</dbReference>
<keyword evidence="4" id="KW-0645">Protease</keyword>
<dbReference type="NCBIfam" id="TIGR00054">
    <property type="entry name" value="RIP metalloprotease RseP"/>
    <property type="match status" value="1"/>
</dbReference>
<keyword evidence="6 11" id="KW-0378">Hydrolase</keyword>
<keyword evidence="14" id="KW-1185">Reference proteome</keyword>
<keyword evidence="8 11" id="KW-1133">Transmembrane helix</keyword>
<dbReference type="InterPro" id="IPR041489">
    <property type="entry name" value="PDZ_6"/>
</dbReference>
<keyword evidence="5 11" id="KW-0812">Transmembrane</keyword>
<evidence type="ECO:0000256" key="5">
    <source>
        <dbReference type="ARBA" id="ARBA00022692"/>
    </source>
</evidence>
<feature type="domain" description="PDZ" evidence="12">
    <location>
        <begin position="119"/>
        <end position="148"/>
    </location>
</feature>
<evidence type="ECO:0000256" key="11">
    <source>
        <dbReference type="RuleBase" id="RU362031"/>
    </source>
</evidence>
<dbReference type="PANTHER" id="PTHR42837">
    <property type="entry name" value="REGULATOR OF SIGMA-E PROTEASE RSEP"/>
    <property type="match status" value="1"/>
</dbReference>
<evidence type="ECO:0000259" key="12">
    <source>
        <dbReference type="PROSITE" id="PS50106"/>
    </source>
</evidence>
<proteinExistence type="inferred from homology"/>
<evidence type="ECO:0000256" key="8">
    <source>
        <dbReference type="ARBA" id="ARBA00022989"/>
    </source>
</evidence>
<evidence type="ECO:0000256" key="10">
    <source>
        <dbReference type="ARBA" id="ARBA00023136"/>
    </source>
</evidence>
<sequence>MGIIIAILIFSFIIFFHELGHFVLAKLNGIEVQEFAIGMGPALFAKEYHGTLYAVRILPIGGYCAMGEDDEATDSPANFNNKSVWARISVIAAGPVFNFILAFVCAIVLIAFVGYDEPVIGSLDEGYPAQEAGLQPGDRIVEINGKNIHLFREVKTYNQFHQGEEVEIIFERDGIERGVILQPKYNEEISYYLLGINGAGNTRATPLKTLQYSAYEVKYWIDTTLSSLKMLVTGRIGIDQLSGPVGIVDVVDSTYKETRDYGALTVTVNMLNIAILISANLGVMNLLPLPALDGGRLVFLAIEAVRRKRISPEKEGDVHFAGIVVLMVLMVVVLFNDIQRVFF</sequence>
<comment type="subcellular location">
    <subcellularLocation>
        <location evidence="2">Membrane</location>
        <topology evidence="2">Multi-pass membrane protein</topology>
    </subcellularLocation>
</comment>
<dbReference type="SMART" id="SM00228">
    <property type="entry name" value="PDZ"/>
    <property type="match status" value="1"/>
</dbReference>
<organism evidence="13 14">
    <name type="scientific">Claveliimonas bilis</name>
    <dbReference type="NCBI Taxonomy" id="3028070"/>
    <lineage>
        <taxon>Bacteria</taxon>
        <taxon>Bacillati</taxon>
        <taxon>Bacillota</taxon>
        <taxon>Clostridia</taxon>
        <taxon>Lachnospirales</taxon>
        <taxon>Lachnospiraceae</taxon>
        <taxon>Claveliimonas</taxon>
    </lineage>
</organism>
<keyword evidence="11" id="KW-0479">Metal-binding</keyword>
<evidence type="ECO:0000313" key="13">
    <source>
        <dbReference type="EMBL" id="BDZ77745.1"/>
    </source>
</evidence>
<dbReference type="EC" id="3.4.24.-" evidence="11"/>
<dbReference type="EMBL" id="AP027742">
    <property type="protein sequence ID" value="BDZ77745.1"/>
    <property type="molecule type" value="Genomic_DNA"/>
</dbReference>
<feature type="transmembrane region" description="Helical" evidence="11">
    <location>
        <begin position="84"/>
        <end position="113"/>
    </location>
</feature>
<accession>A0ABM8I6W5</accession>
<evidence type="ECO:0000256" key="9">
    <source>
        <dbReference type="ARBA" id="ARBA00023049"/>
    </source>
</evidence>
<keyword evidence="9 11" id="KW-0482">Metalloprotease</keyword>